<evidence type="ECO:0000313" key="1">
    <source>
        <dbReference type="EMBL" id="CAF2117154.1"/>
    </source>
</evidence>
<dbReference type="AlphaFoldDB" id="A0A816V998"/>
<reference evidence="1" key="1">
    <citation type="submission" date="2021-01" db="EMBL/GenBank/DDBJ databases">
        <authorList>
            <consortium name="Genoscope - CEA"/>
            <person name="William W."/>
        </authorList>
    </citation>
    <scope>NUCLEOTIDE SEQUENCE</scope>
</reference>
<sequence length="89" mass="10075">MPISSSSMAILGFIFFSKKSLRLTTMAALKRSVTGRFDRCWKRCVGELFKRTDHILCVDKTMKEISHDHKNNYATVDSFGSKIAPFAVV</sequence>
<dbReference type="EMBL" id="HG994372">
    <property type="protein sequence ID" value="CAF2117154.1"/>
    <property type="molecule type" value="Genomic_DNA"/>
</dbReference>
<dbReference type="Proteomes" id="UP001295469">
    <property type="component" value="Chromosome C08"/>
</dbReference>
<accession>A0A816V998</accession>
<gene>
    <name evidence="1" type="ORF">DARMORV10_C08P54040.1</name>
</gene>
<name>A0A816V998_BRANA</name>
<protein>
    <submittedName>
        <fullName evidence="1">(rape) hypothetical protein</fullName>
    </submittedName>
</protein>
<organism evidence="1">
    <name type="scientific">Brassica napus</name>
    <name type="common">Rape</name>
    <dbReference type="NCBI Taxonomy" id="3708"/>
    <lineage>
        <taxon>Eukaryota</taxon>
        <taxon>Viridiplantae</taxon>
        <taxon>Streptophyta</taxon>
        <taxon>Embryophyta</taxon>
        <taxon>Tracheophyta</taxon>
        <taxon>Spermatophyta</taxon>
        <taxon>Magnoliopsida</taxon>
        <taxon>eudicotyledons</taxon>
        <taxon>Gunneridae</taxon>
        <taxon>Pentapetalae</taxon>
        <taxon>rosids</taxon>
        <taxon>malvids</taxon>
        <taxon>Brassicales</taxon>
        <taxon>Brassicaceae</taxon>
        <taxon>Brassiceae</taxon>
        <taxon>Brassica</taxon>
    </lineage>
</organism>
<proteinExistence type="predicted"/>